<evidence type="ECO:0000313" key="3">
    <source>
        <dbReference type="EMBL" id="MDT0428537.1"/>
    </source>
</evidence>
<evidence type="ECO:0000256" key="2">
    <source>
        <dbReference type="SAM" id="SignalP"/>
    </source>
</evidence>
<comment type="caution">
    <text evidence="3">The sequence shown here is derived from an EMBL/GenBank/DDBJ whole genome shotgun (WGS) entry which is preliminary data.</text>
</comment>
<dbReference type="EMBL" id="JAVREX010000004">
    <property type="protein sequence ID" value="MDT0428537.1"/>
    <property type="molecule type" value="Genomic_DNA"/>
</dbReference>
<protein>
    <recommendedName>
        <fullName evidence="5">Lipoprotein</fullName>
    </recommendedName>
</protein>
<feature type="chain" id="PRO_5045291901" description="Lipoprotein" evidence="2">
    <location>
        <begin position="25"/>
        <end position="261"/>
    </location>
</feature>
<gene>
    <name evidence="3" type="ORF">RM649_12880</name>
</gene>
<dbReference type="PROSITE" id="PS51257">
    <property type="entry name" value="PROKAR_LIPOPROTEIN"/>
    <property type="match status" value="1"/>
</dbReference>
<dbReference type="Proteomes" id="UP001183777">
    <property type="component" value="Unassembled WGS sequence"/>
</dbReference>
<feature type="region of interest" description="Disordered" evidence="1">
    <location>
        <begin position="27"/>
        <end position="50"/>
    </location>
</feature>
<accession>A0ABU2RJ61</accession>
<keyword evidence="2" id="KW-0732">Signal</keyword>
<proteinExistence type="predicted"/>
<feature type="signal peptide" evidence="2">
    <location>
        <begin position="1"/>
        <end position="24"/>
    </location>
</feature>
<name>A0ABU2RJ61_9ACTN</name>
<keyword evidence="4" id="KW-1185">Reference proteome</keyword>
<dbReference type="RefSeq" id="WP_200694390.1">
    <property type="nucleotide sequence ID" value="NZ_JAVREX010000004.1"/>
</dbReference>
<sequence length="261" mass="26895">MRATVVRRTALAASVVSLALLATACGGSDEDAKGDAKTPSAGGGGGGTTKAAVKALTSAELEKVALEQGDVAGHRISRTGPEDIARPGDVTVDKKECEPIGYTFYGVKRGTPVGNAGRKVVQEPKKEDLEDAADALEAGFDVTSSLVTLASYDGDGAEKNLAELRRSAAACATGGFTLSVKGSKQKITKLTEEKVSGGEEALAWTAMLEEEGVEVPFKLVSLRQAGTVATFFSFNLGATGEAEIDFELPSEVIAAQVKKLG</sequence>
<organism evidence="3 4">
    <name type="scientific">Streptomyces salyersiae</name>
    <dbReference type="NCBI Taxonomy" id="3075530"/>
    <lineage>
        <taxon>Bacteria</taxon>
        <taxon>Bacillati</taxon>
        <taxon>Actinomycetota</taxon>
        <taxon>Actinomycetes</taxon>
        <taxon>Kitasatosporales</taxon>
        <taxon>Streptomycetaceae</taxon>
        <taxon>Streptomyces</taxon>
    </lineage>
</organism>
<reference evidence="4" key="1">
    <citation type="submission" date="2023-07" db="EMBL/GenBank/DDBJ databases">
        <title>30 novel species of actinomycetes from the DSMZ collection.</title>
        <authorList>
            <person name="Nouioui I."/>
        </authorList>
    </citation>
    <scope>NUCLEOTIDE SEQUENCE [LARGE SCALE GENOMIC DNA]</scope>
    <source>
        <strain evidence="4">DSM 41770</strain>
    </source>
</reference>
<evidence type="ECO:0000313" key="4">
    <source>
        <dbReference type="Proteomes" id="UP001183777"/>
    </source>
</evidence>
<evidence type="ECO:0008006" key="5">
    <source>
        <dbReference type="Google" id="ProtNLM"/>
    </source>
</evidence>
<evidence type="ECO:0000256" key="1">
    <source>
        <dbReference type="SAM" id="MobiDB-lite"/>
    </source>
</evidence>